<comment type="caution">
    <text evidence="1">The sequence shown here is derived from an EMBL/GenBank/DDBJ whole genome shotgun (WGS) entry which is preliminary data.</text>
</comment>
<accession>A0ABU9C7N4</accession>
<evidence type="ECO:0000313" key="1">
    <source>
        <dbReference type="EMBL" id="MEK8047890.1"/>
    </source>
</evidence>
<name>A0ABU9C7N4_9BURK</name>
<reference evidence="1 2" key="1">
    <citation type="submission" date="2024-04" db="EMBL/GenBank/DDBJ databases">
        <title>Novel species of the genus Ideonella isolated from streams.</title>
        <authorList>
            <person name="Lu H."/>
        </authorList>
    </citation>
    <scope>NUCLEOTIDE SEQUENCE [LARGE SCALE GENOMIC DNA]</scope>
    <source>
        <strain evidence="1 2">LYT19W</strain>
    </source>
</reference>
<dbReference type="EMBL" id="JBBUTI010000012">
    <property type="protein sequence ID" value="MEK8047890.1"/>
    <property type="molecule type" value="Genomic_DNA"/>
</dbReference>
<organism evidence="1 2">
    <name type="scientific">Ideonella margarita</name>
    <dbReference type="NCBI Taxonomy" id="2984191"/>
    <lineage>
        <taxon>Bacteria</taxon>
        <taxon>Pseudomonadati</taxon>
        <taxon>Pseudomonadota</taxon>
        <taxon>Betaproteobacteria</taxon>
        <taxon>Burkholderiales</taxon>
        <taxon>Sphaerotilaceae</taxon>
        <taxon>Ideonella</taxon>
    </lineage>
</organism>
<sequence length="127" mass="14206">MNKSSLIGPWLSMDPLAPQDHKQKAIWKEVGVYEHEFVKRFQVLSAHHMAFHQGLTLGCRAVPDIFIRDPESPSGSQLGDLASGATEVYQRLNPLLAMSHQLSADMLECILAARMLAIRARNLKRIS</sequence>
<protein>
    <submittedName>
        <fullName evidence="1">Uncharacterized protein</fullName>
    </submittedName>
</protein>
<dbReference type="RefSeq" id="WP_341400200.1">
    <property type="nucleotide sequence ID" value="NZ_JBBUTI010000012.1"/>
</dbReference>
<evidence type="ECO:0000313" key="2">
    <source>
        <dbReference type="Proteomes" id="UP001379945"/>
    </source>
</evidence>
<proteinExistence type="predicted"/>
<gene>
    <name evidence="1" type="ORF">AACH00_16140</name>
</gene>
<dbReference type="Proteomes" id="UP001379945">
    <property type="component" value="Unassembled WGS sequence"/>
</dbReference>
<keyword evidence="2" id="KW-1185">Reference proteome</keyword>